<protein>
    <submittedName>
        <fullName evidence="1">Uncharacterized protein</fullName>
    </submittedName>
</protein>
<reference evidence="1 2" key="1">
    <citation type="submission" date="2014-03" db="EMBL/GenBank/DDBJ databases">
        <title>Genomics of Bifidobacteria.</title>
        <authorList>
            <person name="Ventura M."/>
            <person name="Milani C."/>
            <person name="Lugli G.A."/>
        </authorList>
    </citation>
    <scope>NUCLEOTIDE SEQUENCE [LARGE SCALE GENOMIC DNA]</scope>
    <source>
        <strain evidence="1 2">LMG 11592</strain>
    </source>
</reference>
<evidence type="ECO:0000313" key="1">
    <source>
        <dbReference type="EMBL" id="KFI74198.1"/>
    </source>
</evidence>
<gene>
    <name evidence="1" type="ORF">BMIN_3000</name>
</gene>
<keyword evidence="2" id="KW-1185">Reference proteome</keyword>
<name>A0A087BT48_9BIFI</name>
<comment type="caution">
    <text evidence="1">The sequence shown here is derived from an EMBL/GenBank/DDBJ whole genome shotgun (WGS) entry which is preliminary data.</text>
</comment>
<dbReference type="EMBL" id="JGZD01000001">
    <property type="protein sequence ID" value="KFI74198.1"/>
    <property type="molecule type" value="Genomic_DNA"/>
</dbReference>
<dbReference type="STRING" id="1693.BMIN_3000"/>
<sequence>MWGHSGCGFPVPALFASGCPRASGCFQSCGCSRSCPAFARTSVGRGACCSQCSDISLEKKSSEW</sequence>
<dbReference type="AlphaFoldDB" id="A0A087BT48"/>
<accession>A0A087BT48</accession>
<proteinExistence type="predicted"/>
<dbReference type="Proteomes" id="UP000029014">
    <property type="component" value="Unassembled WGS sequence"/>
</dbReference>
<organism evidence="1 2">
    <name type="scientific">Bifidobacterium minimum</name>
    <dbReference type="NCBI Taxonomy" id="1693"/>
    <lineage>
        <taxon>Bacteria</taxon>
        <taxon>Bacillati</taxon>
        <taxon>Actinomycetota</taxon>
        <taxon>Actinomycetes</taxon>
        <taxon>Bifidobacteriales</taxon>
        <taxon>Bifidobacteriaceae</taxon>
        <taxon>Bifidobacterium</taxon>
    </lineage>
</organism>
<evidence type="ECO:0000313" key="2">
    <source>
        <dbReference type="Proteomes" id="UP000029014"/>
    </source>
</evidence>